<dbReference type="CDD" id="cd06578">
    <property type="entry name" value="HemD"/>
    <property type="match status" value="1"/>
</dbReference>
<organism evidence="11 12">
    <name type="scientific">Marinibaculum pumilum</name>
    <dbReference type="NCBI Taxonomy" id="1766165"/>
    <lineage>
        <taxon>Bacteria</taxon>
        <taxon>Pseudomonadati</taxon>
        <taxon>Pseudomonadota</taxon>
        <taxon>Alphaproteobacteria</taxon>
        <taxon>Rhodospirillales</taxon>
        <taxon>Rhodospirillaceae</taxon>
        <taxon>Marinibaculum</taxon>
    </lineage>
</organism>
<dbReference type="EMBL" id="JBHRTR010000020">
    <property type="protein sequence ID" value="MFC3227218.1"/>
    <property type="molecule type" value="Genomic_DNA"/>
</dbReference>
<dbReference type="SUPFAM" id="SSF69618">
    <property type="entry name" value="HemD-like"/>
    <property type="match status" value="1"/>
</dbReference>
<dbReference type="EC" id="4.2.1.75" evidence="3 9"/>
<proteinExistence type="inferred from homology"/>
<evidence type="ECO:0000259" key="10">
    <source>
        <dbReference type="Pfam" id="PF02602"/>
    </source>
</evidence>
<keyword evidence="12" id="KW-1185">Reference proteome</keyword>
<dbReference type="InterPro" id="IPR036108">
    <property type="entry name" value="4pyrrol_syn_uPrphyn_synt_sf"/>
</dbReference>
<comment type="similarity">
    <text evidence="2 9">Belongs to the uroporphyrinogen-III synthase family.</text>
</comment>
<dbReference type="GO" id="GO:0004852">
    <property type="term" value="F:uroporphyrinogen-III synthase activity"/>
    <property type="evidence" value="ECO:0007669"/>
    <property type="project" value="UniProtKB-EC"/>
</dbReference>
<evidence type="ECO:0000256" key="8">
    <source>
        <dbReference type="ARBA" id="ARBA00048617"/>
    </source>
</evidence>
<sequence length="253" mass="25316">MRILVTRPQPDADAFAALLAARGVTPVVEPLLTVRIVADGPPDGSGAQAVLLTSANGARALARACGGALTAGLAALPAWAVGAATAAAARDAGFAAVHDADGDAAALAAAIRRALAPADGPLLHVRAHHVAGDLSGALAASGFEVRPAVLYRTEGATALSPRLQADLRAGTLDGVTLFSPRTARAFASLLVAAGLADRARDLTAFCLSAAVADAAGELPWRDRRTAAVPRSEALLDLVAGQAAPGERLQGVEQ</sequence>
<keyword evidence="5 9" id="KW-0627">Porphyrin biosynthesis</keyword>
<gene>
    <name evidence="11" type="ORF">ACFOGJ_08265</name>
</gene>
<dbReference type="Proteomes" id="UP001595528">
    <property type="component" value="Unassembled WGS sequence"/>
</dbReference>
<evidence type="ECO:0000256" key="6">
    <source>
        <dbReference type="ARBA" id="ARBA00037589"/>
    </source>
</evidence>
<evidence type="ECO:0000256" key="9">
    <source>
        <dbReference type="RuleBase" id="RU366031"/>
    </source>
</evidence>
<comment type="function">
    <text evidence="6 9">Catalyzes cyclization of the linear tetrapyrrole, hydroxymethylbilane, to the macrocyclic uroporphyrinogen III.</text>
</comment>
<name>A0ABV7KXV0_9PROT</name>
<protein>
    <recommendedName>
        <fullName evidence="7 9">Uroporphyrinogen-III synthase</fullName>
        <ecNumber evidence="3 9">4.2.1.75</ecNumber>
    </recommendedName>
</protein>
<dbReference type="RefSeq" id="WP_379899379.1">
    <property type="nucleotide sequence ID" value="NZ_JBHRTR010000020.1"/>
</dbReference>
<comment type="pathway">
    <text evidence="1 9">Porphyrin-containing compound metabolism; protoporphyrin-IX biosynthesis; coproporphyrinogen-III from 5-aminolevulinate: step 3/4.</text>
</comment>
<evidence type="ECO:0000313" key="12">
    <source>
        <dbReference type="Proteomes" id="UP001595528"/>
    </source>
</evidence>
<evidence type="ECO:0000256" key="3">
    <source>
        <dbReference type="ARBA" id="ARBA00013109"/>
    </source>
</evidence>
<dbReference type="InterPro" id="IPR003754">
    <property type="entry name" value="4pyrrol_synth_uPrphyn_synth"/>
</dbReference>
<comment type="caution">
    <text evidence="11">The sequence shown here is derived from an EMBL/GenBank/DDBJ whole genome shotgun (WGS) entry which is preliminary data.</text>
</comment>
<reference evidence="12" key="1">
    <citation type="journal article" date="2019" name="Int. J. Syst. Evol. Microbiol.">
        <title>The Global Catalogue of Microorganisms (GCM) 10K type strain sequencing project: providing services to taxonomists for standard genome sequencing and annotation.</title>
        <authorList>
            <consortium name="The Broad Institute Genomics Platform"/>
            <consortium name="The Broad Institute Genome Sequencing Center for Infectious Disease"/>
            <person name="Wu L."/>
            <person name="Ma J."/>
        </authorList>
    </citation>
    <scope>NUCLEOTIDE SEQUENCE [LARGE SCALE GENOMIC DNA]</scope>
    <source>
        <strain evidence="12">KCTC 42964</strain>
    </source>
</reference>
<dbReference type="Pfam" id="PF02602">
    <property type="entry name" value="HEM4"/>
    <property type="match status" value="1"/>
</dbReference>
<dbReference type="PANTHER" id="PTHR38042:SF1">
    <property type="entry name" value="UROPORPHYRINOGEN-III SYNTHASE, CHLOROPLASTIC"/>
    <property type="match status" value="1"/>
</dbReference>
<comment type="catalytic activity">
    <reaction evidence="8 9">
        <text>hydroxymethylbilane = uroporphyrinogen III + H2O</text>
        <dbReference type="Rhea" id="RHEA:18965"/>
        <dbReference type="ChEBI" id="CHEBI:15377"/>
        <dbReference type="ChEBI" id="CHEBI:57308"/>
        <dbReference type="ChEBI" id="CHEBI:57845"/>
        <dbReference type="EC" id="4.2.1.75"/>
    </reaction>
</comment>
<evidence type="ECO:0000256" key="4">
    <source>
        <dbReference type="ARBA" id="ARBA00023239"/>
    </source>
</evidence>
<evidence type="ECO:0000256" key="1">
    <source>
        <dbReference type="ARBA" id="ARBA00004772"/>
    </source>
</evidence>
<evidence type="ECO:0000256" key="2">
    <source>
        <dbReference type="ARBA" id="ARBA00008133"/>
    </source>
</evidence>
<dbReference type="Gene3D" id="3.40.50.10090">
    <property type="match status" value="2"/>
</dbReference>
<evidence type="ECO:0000313" key="11">
    <source>
        <dbReference type="EMBL" id="MFC3227218.1"/>
    </source>
</evidence>
<dbReference type="InterPro" id="IPR039793">
    <property type="entry name" value="UROS/Hem4"/>
</dbReference>
<evidence type="ECO:0000256" key="7">
    <source>
        <dbReference type="ARBA" id="ARBA00040167"/>
    </source>
</evidence>
<feature type="domain" description="Tetrapyrrole biosynthesis uroporphyrinogen III synthase" evidence="10">
    <location>
        <begin position="13"/>
        <end position="235"/>
    </location>
</feature>
<accession>A0ABV7KXV0</accession>
<dbReference type="PANTHER" id="PTHR38042">
    <property type="entry name" value="UROPORPHYRINOGEN-III SYNTHASE, CHLOROPLASTIC"/>
    <property type="match status" value="1"/>
</dbReference>
<keyword evidence="4 9" id="KW-0456">Lyase</keyword>
<evidence type="ECO:0000256" key="5">
    <source>
        <dbReference type="ARBA" id="ARBA00023244"/>
    </source>
</evidence>